<dbReference type="PANTHER" id="PTHR32089:SF41">
    <property type="entry name" value="METHYL-ACCEPTING CHEMOTAXIS PROTEIN"/>
    <property type="match status" value="1"/>
</dbReference>
<dbReference type="AlphaFoldDB" id="A0A0F9UBR7"/>
<dbReference type="SMART" id="SM00304">
    <property type="entry name" value="HAMP"/>
    <property type="match status" value="1"/>
</dbReference>
<protein>
    <recommendedName>
        <fullName evidence="7">Methyl-accepting chemotaxis protein</fullName>
    </recommendedName>
</protein>
<dbReference type="PROSITE" id="PS50885">
    <property type="entry name" value="HAMP"/>
    <property type="match status" value="1"/>
</dbReference>
<dbReference type="InterPro" id="IPR004090">
    <property type="entry name" value="Chemotax_Me-accpt_rcpt"/>
</dbReference>
<dbReference type="GO" id="GO:0006935">
    <property type="term" value="P:chemotaxis"/>
    <property type="evidence" value="ECO:0007669"/>
    <property type="project" value="InterPro"/>
</dbReference>
<dbReference type="Gene3D" id="1.10.287.950">
    <property type="entry name" value="Methyl-accepting chemotaxis protein"/>
    <property type="match status" value="1"/>
</dbReference>
<sequence>MKLKIKGKLLAAPLVAVAMMTAMGGVNYYTATVQKDNTIESFEHNFQRVQIISALLSKLGSLHAAGWRVISFSGWDQAGDSAGAFSAIIEATKQEQARLISLAQDERIHPSTRELLAKALALLNEYVAALENTSTVVGIEVSAASMIMEQADNQLKLLVEGLEAEASSDNHGMIERSRVQANTAIMISLALALTGIILSLLVSLNIARKLTEQIKTSRKAIKIASAGDLTCRIKVTSDDELGDLAINFNELIEKLQTDVIGTLVTTSSKLTEAADAVDGASRSTVGGAQHQRVEMEQVAAAIHQMVFTFHELAKLATQTADAANAADNAIVRNNEAMHDTVDSVASLASKLEKGTETVKHLLEESEQVGKVLGVIRQVAEQTNLLALNAAIEAARAGEQGRGFAVVADEVRVLAQRTQTSAEEIQTIIASLQARVDQVAAVMSSGHELVGMSVRSASGAEEALKTMDEAVTTIMGMTTQTATAVEEQNQVSKNIDAGIQRITEVTAQTEKLANDTQTASDSLKRSSADMRKLIGAYRI</sequence>
<dbReference type="PANTHER" id="PTHR32089">
    <property type="entry name" value="METHYL-ACCEPTING CHEMOTAXIS PROTEIN MCPB"/>
    <property type="match status" value="1"/>
</dbReference>
<reference evidence="6" key="1">
    <citation type="journal article" date="2015" name="Nature">
        <title>Complex archaea that bridge the gap between prokaryotes and eukaryotes.</title>
        <authorList>
            <person name="Spang A."/>
            <person name="Saw J.H."/>
            <person name="Jorgensen S.L."/>
            <person name="Zaremba-Niedzwiedzka K."/>
            <person name="Martijn J."/>
            <person name="Lind A.E."/>
            <person name="van Eijk R."/>
            <person name="Schleper C."/>
            <person name="Guy L."/>
            <person name="Ettema T.J."/>
        </authorList>
    </citation>
    <scope>NUCLEOTIDE SEQUENCE</scope>
</reference>
<dbReference type="SMART" id="SM00283">
    <property type="entry name" value="MA"/>
    <property type="match status" value="1"/>
</dbReference>
<evidence type="ECO:0000259" key="4">
    <source>
        <dbReference type="PROSITE" id="PS50111"/>
    </source>
</evidence>
<feature type="transmembrane region" description="Helical" evidence="3">
    <location>
        <begin position="184"/>
        <end position="207"/>
    </location>
</feature>
<dbReference type="GO" id="GO:0016020">
    <property type="term" value="C:membrane"/>
    <property type="evidence" value="ECO:0007669"/>
    <property type="project" value="InterPro"/>
</dbReference>
<keyword evidence="3" id="KW-1133">Transmembrane helix</keyword>
<dbReference type="InterPro" id="IPR003660">
    <property type="entry name" value="HAMP_dom"/>
</dbReference>
<evidence type="ECO:0000313" key="6">
    <source>
        <dbReference type="EMBL" id="KKN84777.1"/>
    </source>
</evidence>
<dbReference type="CDD" id="cd06225">
    <property type="entry name" value="HAMP"/>
    <property type="match status" value="1"/>
</dbReference>
<feature type="domain" description="HAMP" evidence="5">
    <location>
        <begin position="208"/>
        <end position="260"/>
    </location>
</feature>
<organism evidence="6">
    <name type="scientific">marine sediment metagenome</name>
    <dbReference type="NCBI Taxonomy" id="412755"/>
    <lineage>
        <taxon>unclassified sequences</taxon>
        <taxon>metagenomes</taxon>
        <taxon>ecological metagenomes</taxon>
    </lineage>
</organism>
<keyword evidence="1" id="KW-0807">Transducer</keyword>
<accession>A0A0F9UBR7</accession>
<feature type="domain" description="Methyl-accepting transducer" evidence="4">
    <location>
        <begin position="266"/>
        <end position="502"/>
    </location>
</feature>
<dbReference type="PROSITE" id="PS50111">
    <property type="entry name" value="CHEMOTAXIS_TRANSDUC_2"/>
    <property type="match status" value="1"/>
</dbReference>
<keyword evidence="3" id="KW-0472">Membrane</keyword>
<proteinExistence type="inferred from homology"/>
<evidence type="ECO:0000256" key="1">
    <source>
        <dbReference type="ARBA" id="ARBA00023224"/>
    </source>
</evidence>
<gene>
    <name evidence="6" type="ORF">LCGC14_0285900</name>
</gene>
<evidence type="ECO:0000256" key="3">
    <source>
        <dbReference type="SAM" id="Phobius"/>
    </source>
</evidence>
<dbReference type="GO" id="GO:0007165">
    <property type="term" value="P:signal transduction"/>
    <property type="evidence" value="ECO:0007669"/>
    <property type="project" value="UniProtKB-KW"/>
</dbReference>
<comment type="caution">
    <text evidence="6">The sequence shown here is derived from an EMBL/GenBank/DDBJ whole genome shotgun (WGS) entry which is preliminary data.</text>
</comment>
<dbReference type="SUPFAM" id="SSF58104">
    <property type="entry name" value="Methyl-accepting chemotaxis protein (MCP) signaling domain"/>
    <property type="match status" value="1"/>
</dbReference>
<evidence type="ECO:0008006" key="7">
    <source>
        <dbReference type="Google" id="ProtNLM"/>
    </source>
</evidence>
<evidence type="ECO:0000256" key="2">
    <source>
        <dbReference type="ARBA" id="ARBA00029447"/>
    </source>
</evidence>
<comment type="similarity">
    <text evidence="2">Belongs to the methyl-accepting chemotaxis (MCP) protein family.</text>
</comment>
<keyword evidence="3" id="KW-0812">Transmembrane</keyword>
<dbReference type="Pfam" id="PF00015">
    <property type="entry name" value="MCPsignal"/>
    <property type="match status" value="1"/>
</dbReference>
<dbReference type="FunFam" id="1.10.287.950:FF:000001">
    <property type="entry name" value="Methyl-accepting chemotaxis sensory transducer"/>
    <property type="match status" value="1"/>
</dbReference>
<dbReference type="PRINTS" id="PR00260">
    <property type="entry name" value="CHEMTRNSDUCR"/>
</dbReference>
<dbReference type="GO" id="GO:0004888">
    <property type="term" value="F:transmembrane signaling receptor activity"/>
    <property type="evidence" value="ECO:0007669"/>
    <property type="project" value="InterPro"/>
</dbReference>
<dbReference type="Pfam" id="PF00672">
    <property type="entry name" value="HAMP"/>
    <property type="match status" value="1"/>
</dbReference>
<evidence type="ECO:0000259" key="5">
    <source>
        <dbReference type="PROSITE" id="PS50885"/>
    </source>
</evidence>
<name>A0A0F9UBR7_9ZZZZ</name>
<dbReference type="InterPro" id="IPR004089">
    <property type="entry name" value="MCPsignal_dom"/>
</dbReference>
<dbReference type="EMBL" id="LAZR01000167">
    <property type="protein sequence ID" value="KKN84777.1"/>
    <property type="molecule type" value="Genomic_DNA"/>
</dbReference>